<dbReference type="EMBL" id="LVZK01000001">
    <property type="protein sequence ID" value="OAP86621.1"/>
    <property type="molecule type" value="Genomic_DNA"/>
</dbReference>
<dbReference type="GO" id="GO:0000976">
    <property type="term" value="F:transcription cis-regulatory region binding"/>
    <property type="evidence" value="ECO:0007669"/>
    <property type="project" value="TreeGrafter"/>
</dbReference>
<dbReference type="PANTHER" id="PTHR30055">
    <property type="entry name" value="HTH-TYPE TRANSCRIPTIONAL REGULATOR RUTR"/>
    <property type="match status" value="1"/>
</dbReference>
<dbReference type="Pfam" id="PF00440">
    <property type="entry name" value="TetR_N"/>
    <property type="match status" value="1"/>
</dbReference>
<evidence type="ECO:0000259" key="3">
    <source>
        <dbReference type="PROSITE" id="PS50977"/>
    </source>
</evidence>
<keyword evidence="1 2" id="KW-0238">DNA-binding</keyword>
<evidence type="ECO:0000313" key="4">
    <source>
        <dbReference type="EMBL" id="OAP86621.1"/>
    </source>
</evidence>
<keyword evidence="5" id="KW-1185">Reference proteome</keyword>
<evidence type="ECO:0000313" key="5">
    <source>
        <dbReference type="Proteomes" id="UP000078368"/>
    </source>
</evidence>
<comment type="caution">
    <text evidence="4">The sequence shown here is derived from an EMBL/GenBank/DDBJ whole genome shotgun (WGS) entry which is preliminary data.</text>
</comment>
<dbReference type="PRINTS" id="PR00455">
    <property type="entry name" value="HTHTETR"/>
</dbReference>
<dbReference type="InterPro" id="IPR009057">
    <property type="entry name" value="Homeodomain-like_sf"/>
</dbReference>
<gene>
    <name evidence="4" type="ORF">A4H34_05705</name>
</gene>
<dbReference type="Gene3D" id="1.10.357.10">
    <property type="entry name" value="Tetracycline Repressor, domain 2"/>
    <property type="match status" value="1"/>
</dbReference>
<dbReference type="InterPro" id="IPR001647">
    <property type="entry name" value="HTH_TetR"/>
</dbReference>
<dbReference type="Gene3D" id="1.10.10.60">
    <property type="entry name" value="Homeodomain-like"/>
    <property type="match status" value="1"/>
</dbReference>
<proteinExistence type="predicted"/>
<name>A0A179B667_9ACTO</name>
<dbReference type="SUPFAM" id="SSF46689">
    <property type="entry name" value="Homeodomain-like"/>
    <property type="match status" value="1"/>
</dbReference>
<evidence type="ECO:0000256" key="1">
    <source>
        <dbReference type="ARBA" id="ARBA00023125"/>
    </source>
</evidence>
<dbReference type="PANTHER" id="PTHR30055:SF148">
    <property type="entry name" value="TETR-FAMILY TRANSCRIPTIONAL REGULATOR"/>
    <property type="match status" value="1"/>
</dbReference>
<reference evidence="4 5" key="1">
    <citation type="submission" date="2016-04" db="EMBL/GenBank/DDBJ databases">
        <title>Peptidophaga gingivicola gen. nov., sp. nov., isolated from human subgingival plaque.</title>
        <authorList>
            <person name="Beall C.J."/>
            <person name="Mokrzan E.M."/>
            <person name="Griffen A.L."/>
            <person name="Leys E.J."/>
        </authorList>
    </citation>
    <scope>NUCLEOTIDE SEQUENCE [LARGE SCALE GENOMIC DNA]</scope>
    <source>
        <strain evidence="4 5">BA112</strain>
    </source>
</reference>
<dbReference type="GO" id="GO:0003700">
    <property type="term" value="F:DNA-binding transcription factor activity"/>
    <property type="evidence" value="ECO:0007669"/>
    <property type="project" value="TreeGrafter"/>
</dbReference>
<dbReference type="STRING" id="1823756.A4H34_05705"/>
<dbReference type="AlphaFoldDB" id="A0A179B667"/>
<dbReference type="InterPro" id="IPR050109">
    <property type="entry name" value="HTH-type_TetR-like_transc_reg"/>
</dbReference>
<sequence>MRTKDLHTHASVSRLSKFPGPLRIIDVVNAAAGLCPNERRGDFVVDIHAVQRGPVGRPRNVEADGKILKAALALYGDAGWHGFNMTKVAKAAGVGKSSMYTRWANVEELFLEAFRTVVAAPGPVGDSAREVLSNEAEYRMRLYLGEHAQAVRRLFVEMACEVNPVVRAAYLHTYQDPIAAIRTRLWEFKSAGLLPEGTSVTRLLDAIEGSVLMRAFSLMPENIDCFLGEIPEYVENLVNDQLDALPLQALRSVS</sequence>
<feature type="domain" description="HTH tetR-type" evidence="3">
    <location>
        <begin position="61"/>
        <end position="121"/>
    </location>
</feature>
<accession>A0A179B667</accession>
<dbReference type="Proteomes" id="UP000078368">
    <property type="component" value="Unassembled WGS sequence"/>
</dbReference>
<organism evidence="4 5">
    <name type="scientific">Peptidiphaga gingivicola</name>
    <dbReference type="NCBI Taxonomy" id="2741497"/>
    <lineage>
        <taxon>Bacteria</taxon>
        <taxon>Bacillati</taxon>
        <taxon>Actinomycetota</taxon>
        <taxon>Actinomycetes</taxon>
        <taxon>Actinomycetales</taxon>
        <taxon>Actinomycetaceae</taxon>
        <taxon>Peptidiphaga</taxon>
    </lineage>
</organism>
<dbReference type="PROSITE" id="PS50977">
    <property type="entry name" value="HTH_TETR_2"/>
    <property type="match status" value="1"/>
</dbReference>
<evidence type="ECO:0000256" key="2">
    <source>
        <dbReference type="PROSITE-ProRule" id="PRU00335"/>
    </source>
</evidence>
<feature type="DNA-binding region" description="H-T-H motif" evidence="2">
    <location>
        <begin position="84"/>
        <end position="103"/>
    </location>
</feature>
<dbReference type="OrthoDB" id="9796019at2"/>
<protein>
    <submittedName>
        <fullName evidence="4">TetR family transcriptional regulator</fullName>
    </submittedName>
</protein>